<dbReference type="Proteomes" id="UP000318741">
    <property type="component" value="Chromosome"/>
</dbReference>
<reference evidence="8 9" key="1">
    <citation type="submission" date="2019-02" db="EMBL/GenBank/DDBJ databases">
        <title>Deep-cultivation of Planctomycetes and their phenomic and genomic characterization uncovers novel biology.</title>
        <authorList>
            <person name="Wiegand S."/>
            <person name="Jogler M."/>
            <person name="Boedeker C."/>
            <person name="Pinto D."/>
            <person name="Vollmers J."/>
            <person name="Rivas-Marin E."/>
            <person name="Kohn T."/>
            <person name="Peeters S.H."/>
            <person name="Heuer A."/>
            <person name="Rast P."/>
            <person name="Oberbeckmann S."/>
            <person name="Bunk B."/>
            <person name="Jeske O."/>
            <person name="Meyerdierks A."/>
            <person name="Storesund J.E."/>
            <person name="Kallscheuer N."/>
            <person name="Luecker S."/>
            <person name="Lage O.M."/>
            <person name="Pohl T."/>
            <person name="Merkel B.J."/>
            <person name="Hornburger P."/>
            <person name="Mueller R.-W."/>
            <person name="Bruemmer F."/>
            <person name="Labrenz M."/>
            <person name="Spormann A.M."/>
            <person name="Op den Camp H."/>
            <person name="Overmann J."/>
            <person name="Amann R."/>
            <person name="Jetten M.S.M."/>
            <person name="Mascher T."/>
            <person name="Medema M.H."/>
            <person name="Devos D.P."/>
            <person name="Kaster A.-K."/>
            <person name="Ovreas L."/>
            <person name="Rohde M."/>
            <person name="Galperin M.Y."/>
            <person name="Jogler C."/>
        </authorList>
    </citation>
    <scope>NUCLEOTIDE SEQUENCE [LARGE SCALE GENOMIC DNA]</scope>
    <source>
        <strain evidence="8 9">CA12</strain>
    </source>
</reference>
<dbReference type="InterPro" id="IPR001789">
    <property type="entry name" value="Sig_transdc_resp-reg_receiver"/>
</dbReference>
<dbReference type="Gene3D" id="1.10.510.10">
    <property type="entry name" value="Transferase(Phosphotransferase) domain 1"/>
    <property type="match status" value="1"/>
</dbReference>
<organism evidence="8 9">
    <name type="scientific">Alienimonas californiensis</name>
    <dbReference type="NCBI Taxonomy" id="2527989"/>
    <lineage>
        <taxon>Bacteria</taxon>
        <taxon>Pseudomonadati</taxon>
        <taxon>Planctomycetota</taxon>
        <taxon>Planctomycetia</taxon>
        <taxon>Planctomycetales</taxon>
        <taxon>Planctomycetaceae</taxon>
        <taxon>Alienimonas</taxon>
    </lineage>
</organism>
<dbReference type="SUPFAM" id="SSF56112">
    <property type="entry name" value="Protein kinase-like (PK-like)"/>
    <property type="match status" value="1"/>
</dbReference>
<keyword evidence="2" id="KW-0547">Nucleotide-binding</keyword>
<proteinExistence type="predicted"/>
<dbReference type="PANTHER" id="PTHR43289:SF34">
    <property type="entry name" value="SERINE_THREONINE-PROTEIN KINASE YBDM-RELATED"/>
    <property type="match status" value="1"/>
</dbReference>
<evidence type="ECO:0000259" key="6">
    <source>
        <dbReference type="PROSITE" id="PS50011"/>
    </source>
</evidence>
<evidence type="ECO:0000313" key="9">
    <source>
        <dbReference type="Proteomes" id="UP000318741"/>
    </source>
</evidence>
<evidence type="ECO:0000256" key="1">
    <source>
        <dbReference type="ARBA" id="ARBA00022679"/>
    </source>
</evidence>
<dbReference type="Gene3D" id="3.30.200.20">
    <property type="entry name" value="Phosphorylase Kinase, domain 1"/>
    <property type="match status" value="1"/>
</dbReference>
<dbReference type="GO" id="GO:0004674">
    <property type="term" value="F:protein serine/threonine kinase activity"/>
    <property type="evidence" value="ECO:0007669"/>
    <property type="project" value="UniProtKB-EC"/>
</dbReference>
<evidence type="ECO:0000256" key="3">
    <source>
        <dbReference type="ARBA" id="ARBA00022777"/>
    </source>
</evidence>
<keyword evidence="3 8" id="KW-0418">Kinase</keyword>
<protein>
    <submittedName>
        <fullName evidence="8">Serine/threonine-protein kinase PrkC</fullName>
        <ecNumber evidence="8">2.7.11.1</ecNumber>
    </submittedName>
</protein>
<dbReference type="InterPro" id="IPR000719">
    <property type="entry name" value="Prot_kinase_dom"/>
</dbReference>
<dbReference type="PANTHER" id="PTHR43289">
    <property type="entry name" value="MITOGEN-ACTIVATED PROTEIN KINASE KINASE KINASE 20-RELATED"/>
    <property type="match status" value="1"/>
</dbReference>
<dbReference type="PROSITE" id="PS50110">
    <property type="entry name" value="RESPONSE_REGULATORY"/>
    <property type="match status" value="1"/>
</dbReference>
<dbReference type="Pfam" id="PF00069">
    <property type="entry name" value="Pkinase"/>
    <property type="match status" value="1"/>
</dbReference>
<feature type="domain" description="Protein kinase" evidence="6">
    <location>
        <begin position="82"/>
        <end position="336"/>
    </location>
</feature>
<evidence type="ECO:0000313" key="8">
    <source>
        <dbReference type="EMBL" id="QDT15759.1"/>
    </source>
</evidence>
<feature type="domain" description="Response regulatory" evidence="7">
    <location>
        <begin position="370"/>
        <end position="487"/>
    </location>
</feature>
<dbReference type="Gene3D" id="3.40.50.2300">
    <property type="match status" value="1"/>
</dbReference>
<accession>A0A517P8Q4</accession>
<dbReference type="SMART" id="SM00220">
    <property type="entry name" value="S_TKc"/>
    <property type="match status" value="1"/>
</dbReference>
<keyword evidence="9" id="KW-1185">Reference proteome</keyword>
<dbReference type="KEGG" id="acaf:CA12_18520"/>
<dbReference type="InterPro" id="IPR011006">
    <property type="entry name" value="CheY-like_superfamily"/>
</dbReference>
<evidence type="ECO:0000256" key="4">
    <source>
        <dbReference type="ARBA" id="ARBA00022840"/>
    </source>
</evidence>
<dbReference type="PROSITE" id="PS00108">
    <property type="entry name" value="PROTEIN_KINASE_ST"/>
    <property type="match status" value="1"/>
</dbReference>
<keyword evidence="1 8" id="KW-0808">Transferase</keyword>
<dbReference type="EC" id="2.7.11.1" evidence="8"/>
<dbReference type="InterPro" id="IPR011009">
    <property type="entry name" value="Kinase-like_dom_sf"/>
</dbReference>
<dbReference type="SUPFAM" id="SSF52172">
    <property type="entry name" value="CheY-like"/>
    <property type="match status" value="1"/>
</dbReference>
<keyword evidence="4" id="KW-0067">ATP-binding</keyword>
<dbReference type="AlphaFoldDB" id="A0A517P8Q4"/>
<dbReference type="CDD" id="cd14014">
    <property type="entry name" value="STKc_PknB_like"/>
    <property type="match status" value="1"/>
</dbReference>
<evidence type="ECO:0000256" key="2">
    <source>
        <dbReference type="ARBA" id="ARBA00022741"/>
    </source>
</evidence>
<dbReference type="RefSeq" id="WP_165700648.1">
    <property type="nucleotide sequence ID" value="NZ_CP036265.1"/>
</dbReference>
<dbReference type="InterPro" id="IPR008271">
    <property type="entry name" value="Ser/Thr_kinase_AS"/>
</dbReference>
<dbReference type="PROSITE" id="PS50011">
    <property type="entry name" value="PROTEIN_KINASE_DOM"/>
    <property type="match status" value="1"/>
</dbReference>
<evidence type="ECO:0000256" key="5">
    <source>
        <dbReference type="PROSITE-ProRule" id="PRU00169"/>
    </source>
</evidence>
<gene>
    <name evidence="8" type="primary">prkC_4</name>
    <name evidence="8" type="ORF">CA12_18520</name>
</gene>
<name>A0A517P8Q4_9PLAN</name>
<dbReference type="GO" id="GO:0005524">
    <property type="term" value="F:ATP binding"/>
    <property type="evidence" value="ECO:0007669"/>
    <property type="project" value="UniProtKB-KW"/>
</dbReference>
<sequence length="520" mass="55678">MAWFLPKKPSGPAKTVKELAKRLTDCGLIEQKQFDVALSSVPASKRTPEALIDALEEAGTLTNFQAELARNGEIETLVIGGYKLIYRNAAGAFARVYRAEDKNGRSVALKVLRGRHASDPRQVAAFEKEARMAAKLDHPNVVPIRDVGEDDGRHYFAMDFIEGGNLRDFLTIRGKLSPKDAVGIALDIAEGLAHAARYGITHRDLKPGNVLFDTTGNAKLVDFGLGGEGDEGADLRAVEYSTLEKATQAPRDDPRSDLFFLGSILYELLTGVPPWPATAVRSERNEVGRYRDVTPIVDLAPDLPPAVVSVVGKLMAWRPTARYQTAAEAAGALRTLAASLDDAPAAEEPDLADDSSDLGLEDGGDRPLPKLLLVENRPSKRGIVSEYLSNRGFEVTSCDGADDALALIELDPPDAVLLMGDALGDDLFGLFGTLKAQGVSGEPLAVVALVTAAQAKKKNALHASGTCRVLAQPASLRMVRAELFRALKRVLSESRLIRLRDYAPSSSSKSASSSSPSGDS</sequence>
<evidence type="ECO:0000259" key="7">
    <source>
        <dbReference type="PROSITE" id="PS50110"/>
    </source>
</evidence>
<dbReference type="EMBL" id="CP036265">
    <property type="protein sequence ID" value="QDT15759.1"/>
    <property type="molecule type" value="Genomic_DNA"/>
</dbReference>
<dbReference type="GO" id="GO:0000160">
    <property type="term" value="P:phosphorelay signal transduction system"/>
    <property type="evidence" value="ECO:0007669"/>
    <property type="project" value="InterPro"/>
</dbReference>
<comment type="caution">
    <text evidence="5">Lacks conserved residue(s) required for the propagation of feature annotation.</text>
</comment>